<reference evidence="11" key="1">
    <citation type="submission" date="2015-06" db="EMBL/GenBank/DDBJ databases">
        <title>Expansion of signal transduction pathways in fungi by whole-genome duplication.</title>
        <authorList>
            <consortium name="DOE Joint Genome Institute"/>
            <person name="Corrochano L.M."/>
            <person name="Kuo A."/>
            <person name="Marcet-Houben M."/>
            <person name="Polaino S."/>
            <person name="Salamov A."/>
            <person name="Villalobos J.M."/>
            <person name="Alvarez M.I."/>
            <person name="Avalos J."/>
            <person name="Benito E.P."/>
            <person name="Benoit I."/>
            <person name="Burger G."/>
            <person name="Camino L.P."/>
            <person name="Canovas D."/>
            <person name="Cerda-Olmedo E."/>
            <person name="Cheng J.-F."/>
            <person name="Dominguez A."/>
            <person name="Elias M."/>
            <person name="Eslava A.P."/>
            <person name="Glaser F."/>
            <person name="Grimwood J."/>
            <person name="Gutierrez G."/>
            <person name="Heitman J."/>
            <person name="Henrissat B."/>
            <person name="Iturriaga E.A."/>
            <person name="Lang B.F."/>
            <person name="Lavin J.L."/>
            <person name="Lee S."/>
            <person name="Li W."/>
            <person name="Lindquist E."/>
            <person name="Lopez-Garcia S."/>
            <person name="Luque E.M."/>
            <person name="Marcos A.T."/>
            <person name="Martin J."/>
            <person name="McCluskey K."/>
            <person name="Medina H.R."/>
            <person name="Miralles-Duran A."/>
            <person name="Miyazaki A."/>
            <person name="Munoz-Torres E."/>
            <person name="Oguiza J.A."/>
            <person name="Ohm R."/>
            <person name="Olmedo M."/>
            <person name="Orejas M."/>
            <person name="Ortiz-Castellanos L."/>
            <person name="Pisabarro A.G."/>
            <person name="Rodriguez-Romero J."/>
            <person name="Ruiz-Herrera J."/>
            <person name="Ruiz-Vazquez R."/>
            <person name="Sanz C."/>
            <person name="Schackwitz W."/>
            <person name="Schmutz J."/>
            <person name="Shahriari M."/>
            <person name="Shelest E."/>
            <person name="Silva-Franco F."/>
            <person name="Soanes D."/>
            <person name="Syed K."/>
            <person name="Tagua V.G."/>
            <person name="Talbot N.J."/>
            <person name="Thon M."/>
            <person name="De vries R.P."/>
            <person name="Wiebenga A."/>
            <person name="Yadav J.S."/>
            <person name="Braun E.L."/>
            <person name="Baker S."/>
            <person name="Garre V."/>
            <person name="Horwitz B."/>
            <person name="Torres-Martinez S."/>
            <person name="Idnurm A."/>
            <person name="Herrera-Estrella A."/>
            <person name="Gabaldon T."/>
            <person name="Grigoriev I.V."/>
        </authorList>
    </citation>
    <scope>NUCLEOTIDE SEQUENCE [LARGE SCALE GENOMIC DNA]</scope>
    <source>
        <strain evidence="11">NRRL 1555(-)</strain>
    </source>
</reference>
<sequence>MEISDILKGGENRVSLSALGYIAVMTSIVGLLTYLVTIPTKTLSTNAKRAISIPILLVNFFFPAFLKVDIGFVACGMGLASFASLMRFIELIWTGPFIYGRDAYVPIGYLHEELWKPIRTFYKPESKDIASKEKYIEQENVKDKRYYDIILAWIGNAIICDICTSFSVTYTMKDIEEINSNISVASLLFHCLTIILFTTVFNTLAYPAQLIYVLYYEGGSYSSKEWRPLAKNPILAKSLNEFWAPRWHRIARSPMVNLVYKPVYDFSKRFFSKFIKNPAPLARAAGVFGVFVISGVMHEFIFVWNIGWPVYKERFLGVHMTQFILFGVVLPLELLVGHIASKKIPEFWRRSSITLWIRRFITSVLLHILIYPVLENFHYLGIRYSLPFKVLRPYIHEAIHKFPLLKVLCGSDI</sequence>
<comment type="similarity">
    <text evidence="3">Belongs to the wax synthase family.</text>
</comment>
<feature type="domain" description="Wax synthase" evidence="9">
    <location>
        <begin position="226"/>
        <end position="303"/>
    </location>
</feature>
<dbReference type="InParanoid" id="A0A162V526"/>
<protein>
    <recommendedName>
        <fullName evidence="9">Wax synthase domain-containing protein</fullName>
    </recommendedName>
</protein>
<feature type="transmembrane region" description="Helical" evidence="8">
    <location>
        <begin position="150"/>
        <end position="170"/>
    </location>
</feature>
<feature type="transmembrane region" description="Helical" evidence="8">
    <location>
        <begin position="71"/>
        <end position="89"/>
    </location>
</feature>
<dbReference type="GO" id="GO:0006629">
    <property type="term" value="P:lipid metabolic process"/>
    <property type="evidence" value="ECO:0007669"/>
    <property type="project" value="InterPro"/>
</dbReference>
<feature type="transmembrane region" description="Helical" evidence="8">
    <location>
        <begin position="182"/>
        <end position="205"/>
    </location>
</feature>
<keyword evidence="5 8" id="KW-0812">Transmembrane</keyword>
<evidence type="ECO:0000313" key="11">
    <source>
        <dbReference type="Proteomes" id="UP000077315"/>
    </source>
</evidence>
<feature type="transmembrane region" description="Helical" evidence="8">
    <location>
        <begin position="49"/>
        <end position="65"/>
    </location>
</feature>
<name>A0A162V526_PHYB8</name>
<accession>A0A162V526</accession>
<dbReference type="PANTHER" id="PTHR31595:SF57">
    <property type="entry name" value="OS04G0481900 PROTEIN"/>
    <property type="match status" value="1"/>
</dbReference>
<evidence type="ECO:0000256" key="2">
    <source>
        <dbReference type="ARBA" id="ARBA00005179"/>
    </source>
</evidence>
<dbReference type="STRING" id="763407.A0A162V526"/>
<evidence type="ECO:0000256" key="5">
    <source>
        <dbReference type="ARBA" id="ARBA00022692"/>
    </source>
</evidence>
<dbReference type="PANTHER" id="PTHR31595">
    <property type="entry name" value="LONG-CHAIN-ALCOHOL O-FATTY-ACYLTRANSFERASE 3-RELATED"/>
    <property type="match status" value="1"/>
</dbReference>
<dbReference type="OrthoDB" id="1077582at2759"/>
<comment type="subcellular location">
    <subcellularLocation>
        <location evidence="1">Membrane</location>
        <topology evidence="1">Multi-pass membrane protein</topology>
    </subcellularLocation>
</comment>
<feature type="transmembrane region" description="Helical" evidence="8">
    <location>
        <begin position="356"/>
        <end position="374"/>
    </location>
</feature>
<evidence type="ECO:0000256" key="1">
    <source>
        <dbReference type="ARBA" id="ARBA00004141"/>
    </source>
</evidence>
<feature type="transmembrane region" description="Helical" evidence="8">
    <location>
        <begin position="316"/>
        <end position="336"/>
    </location>
</feature>
<evidence type="ECO:0000256" key="4">
    <source>
        <dbReference type="ARBA" id="ARBA00022679"/>
    </source>
</evidence>
<evidence type="ECO:0000256" key="8">
    <source>
        <dbReference type="SAM" id="Phobius"/>
    </source>
</evidence>
<dbReference type="InterPro" id="IPR044851">
    <property type="entry name" value="Wax_synthase"/>
</dbReference>
<proteinExistence type="inferred from homology"/>
<dbReference type="Pfam" id="PF13813">
    <property type="entry name" value="MBOAT_2"/>
    <property type="match status" value="1"/>
</dbReference>
<dbReference type="Proteomes" id="UP000077315">
    <property type="component" value="Unassembled WGS sequence"/>
</dbReference>
<evidence type="ECO:0000256" key="3">
    <source>
        <dbReference type="ARBA" id="ARBA00007282"/>
    </source>
</evidence>
<dbReference type="GO" id="GO:0008374">
    <property type="term" value="F:O-acyltransferase activity"/>
    <property type="evidence" value="ECO:0007669"/>
    <property type="project" value="InterPro"/>
</dbReference>
<keyword evidence="6 8" id="KW-1133">Transmembrane helix</keyword>
<evidence type="ECO:0000256" key="7">
    <source>
        <dbReference type="ARBA" id="ARBA00023136"/>
    </source>
</evidence>
<dbReference type="VEuPathDB" id="FungiDB:PHYBLDRAFT_140034"/>
<organism evidence="10 11">
    <name type="scientific">Phycomyces blakesleeanus (strain ATCC 8743b / DSM 1359 / FGSC 10004 / NBRC 33097 / NRRL 1555)</name>
    <dbReference type="NCBI Taxonomy" id="763407"/>
    <lineage>
        <taxon>Eukaryota</taxon>
        <taxon>Fungi</taxon>
        <taxon>Fungi incertae sedis</taxon>
        <taxon>Mucoromycota</taxon>
        <taxon>Mucoromycotina</taxon>
        <taxon>Mucoromycetes</taxon>
        <taxon>Mucorales</taxon>
        <taxon>Phycomycetaceae</taxon>
        <taxon>Phycomyces</taxon>
    </lineage>
</organism>
<evidence type="ECO:0000313" key="10">
    <source>
        <dbReference type="EMBL" id="OAD80023.1"/>
    </source>
</evidence>
<dbReference type="GeneID" id="28991227"/>
<feature type="transmembrane region" description="Helical" evidence="8">
    <location>
        <begin position="18"/>
        <end position="37"/>
    </location>
</feature>
<dbReference type="AlphaFoldDB" id="A0A162V526"/>
<dbReference type="InterPro" id="IPR032805">
    <property type="entry name" value="Wax_synthase_dom"/>
</dbReference>
<keyword evidence="4" id="KW-0808">Transferase</keyword>
<evidence type="ECO:0000256" key="6">
    <source>
        <dbReference type="ARBA" id="ARBA00022989"/>
    </source>
</evidence>
<keyword evidence="11" id="KW-1185">Reference proteome</keyword>
<dbReference type="GO" id="GO:0016020">
    <property type="term" value="C:membrane"/>
    <property type="evidence" value="ECO:0007669"/>
    <property type="project" value="UniProtKB-SubCell"/>
</dbReference>
<evidence type="ECO:0000259" key="9">
    <source>
        <dbReference type="Pfam" id="PF13813"/>
    </source>
</evidence>
<dbReference type="EMBL" id="KV440972">
    <property type="protein sequence ID" value="OAD80023.1"/>
    <property type="molecule type" value="Genomic_DNA"/>
</dbReference>
<feature type="transmembrane region" description="Helical" evidence="8">
    <location>
        <begin position="281"/>
        <end position="304"/>
    </location>
</feature>
<dbReference type="RefSeq" id="XP_018298063.1">
    <property type="nucleotide sequence ID" value="XM_018430321.1"/>
</dbReference>
<keyword evidence="7 8" id="KW-0472">Membrane</keyword>
<comment type="pathway">
    <text evidence="2">Secondary metabolite biosynthesis.</text>
</comment>
<gene>
    <name evidence="10" type="ORF">PHYBLDRAFT_140034</name>
</gene>